<dbReference type="AlphaFoldDB" id="A0A401W7I7"/>
<keyword evidence="3" id="KW-1185">Reference proteome</keyword>
<dbReference type="GeneID" id="95623794"/>
<dbReference type="EMBL" id="BHZD01000001">
    <property type="protein sequence ID" value="GCD45308.1"/>
    <property type="molecule type" value="Genomic_DNA"/>
</dbReference>
<accession>A0A401W7I7</accession>
<evidence type="ECO:0000256" key="1">
    <source>
        <dbReference type="SAM" id="SignalP"/>
    </source>
</evidence>
<organism evidence="2 3">
    <name type="scientific">Streptomyces paromomycinus</name>
    <name type="common">Streptomyces rimosus subsp. paromomycinus</name>
    <dbReference type="NCBI Taxonomy" id="92743"/>
    <lineage>
        <taxon>Bacteria</taxon>
        <taxon>Bacillati</taxon>
        <taxon>Actinomycetota</taxon>
        <taxon>Actinomycetes</taxon>
        <taxon>Kitasatosporales</taxon>
        <taxon>Streptomycetaceae</taxon>
        <taxon>Streptomyces</taxon>
    </lineage>
</organism>
<keyword evidence="1" id="KW-0732">Signal</keyword>
<evidence type="ECO:0000313" key="3">
    <source>
        <dbReference type="Proteomes" id="UP000286746"/>
    </source>
</evidence>
<gene>
    <name evidence="2" type="ORF">GKJPGBOP_05032</name>
</gene>
<reference evidence="2 3" key="1">
    <citation type="submission" date="2018-11" db="EMBL/GenBank/DDBJ databases">
        <title>Whole genome sequence of Streptomyces paromomycinus NBRC 15454(T).</title>
        <authorList>
            <person name="Komaki H."/>
            <person name="Tamura T."/>
        </authorList>
    </citation>
    <scope>NUCLEOTIDE SEQUENCE [LARGE SCALE GENOMIC DNA]</scope>
    <source>
        <strain evidence="2 3">NBRC 15454</strain>
    </source>
</reference>
<feature type="chain" id="PRO_5019214427" evidence="1">
    <location>
        <begin position="29"/>
        <end position="96"/>
    </location>
</feature>
<protein>
    <submittedName>
        <fullName evidence="2">Uncharacterized protein</fullName>
    </submittedName>
</protein>
<proteinExistence type="predicted"/>
<sequence>MRKFIGRTAGSFAIAALAVVPLSGLASAASWDDAPRLSAGNNCGAKYGKFHCDRVHKEHNEYNDNKAYTYNDNDTYKFKYKKNVTKVGLAIGNVEQ</sequence>
<comment type="caution">
    <text evidence="2">The sequence shown here is derived from an EMBL/GenBank/DDBJ whole genome shotgun (WGS) entry which is preliminary data.</text>
</comment>
<dbReference type="RefSeq" id="WP_030021621.1">
    <property type="nucleotide sequence ID" value="NZ_BHZD01000001.1"/>
</dbReference>
<dbReference type="Proteomes" id="UP000286746">
    <property type="component" value="Unassembled WGS sequence"/>
</dbReference>
<evidence type="ECO:0000313" key="2">
    <source>
        <dbReference type="EMBL" id="GCD45308.1"/>
    </source>
</evidence>
<feature type="signal peptide" evidence="1">
    <location>
        <begin position="1"/>
        <end position="28"/>
    </location>
</feature>
<name>A0A401W7I7_STREY</name>